<accession>A0A834G0W6</accession>
<proteinExistence type="predicted"/>
<keyword evidence="3" id="KW-1185">Reference proteome</keyword>
<keyword evidence="1" id="KW-0472">Membrane</keyword>
<comment type="caution">
    <text evidence="2">The sequence shown here is derived from an EMBL/GenBank/DDBJ whole genome shotgun (WGS) entry which is preliminary data.</text>
</comment>
<dbReference type="EMBL" id="WJXA01000013">
    <property type="protein sequence ID" value="KAF7121185.1"/>
    <property type="molecule type" value="Genomic_DNA"/>
</dbReference>
<sequence>MSCWVAIAGIPAKMYVSCLTFLLITSKDLMPILLMLTWGWKVSAEAMRVASYKGEWFTCKRRLNAP</sequence>
<evidence type="ECO:0000256" key="1">
    <source>
        <dbReference type="SAM" id="Phobius"/>
    </source>
</evidence>
<feature type="transmembrane region" description="Helical" evidence="1">
    <location>
        <begin position="6"/>
        <end position="25"/>
    </location>
</feature>
<name>A0A834G0W6_RHOSS</name>
<protein>
    <submittedName>
        <fullName evidence="2">Uncharacterized protein</fullName>
    </submittedName>
</protein>
<reference evidence="2" key="1">
    <citation type="submission" date="2019-11" db="EMBL/GenBank/DDBJ databases">
        <authorList>
            <person name="Liu Y."/>
            <person name="Hou J."/>
            <person name="Li T.-Q."/>
            <person name="Guan C.-H."/>
            <person name="Wu X."/>
            <person name="Wu H.-Z."/>
            <person name="Ling F."/>
            <person name="Zhang R."/>
            <person name="Shi X.-G."/>
            <person name="Ren J.-P."/>
            <person name="Chen E.-F."/>
            <person name="Sun J.-M."/>
        </authorList>
    </citation>
    <scope>NUCLEOTIDE SEQUENCE</scope>
    <source>
        <strain evidence="2">Adult_tree_wgs_1</strain>
        <tissue evidence="2">Leaves</tissue>
    </source>
</reference>
<evidence type="ECO:0000313" key="2">
    <source>
        <dbReference type="EMBL" id="KAF7121185.1"/>
    </source>
</evidence>
<evidence type="ECO:0000313" key="3">
    <source>
        <dbReference type="Proteomes" id="UP000626092"/>
    </source>
</evidence>
<gene>
    <name evidence="2" type="ORF">RHSIM_Rhsim13G0045900</name>
</gene>
<organism evidence="2 3">
    <name type="scientific">Rhododendron simsii</name>
    <name type="common">Sims's rhododendron</name>
    <dbReference type="NCBI Taxonomy" id="118357"/>
    <lineage>
        <taxon>Eukaryota</taxon>
        <taxon>Viridiplantae</taxon>
        <taxon>Streptophyta</taxon>
        <taxon>Embryophyta</taxon>
        <taxon>Tracheophyta</taxon>
        <taxon>Spermatophyta</taxon>
        <taxon>Magnoliopsida</taxon>
        <taxon>eudicotyledons</taxon>
        <taxon>Gunneridae</taxon>
        <taxon>Pentapetalae</taxon>
        <taxon>asterids</taxon>
        <taxon>Ericales</taxon>
        <taxon>Ericaceae</taxon>
        <taxon>Ericoideae</taxon>
        <taxon>Rhodoreae</taxon>
        <taxon>Rhododendron</taxon>
    </lineage>
</organism>
<dbReference type="Proteomes" id="UP000626092">
    <property type="component" value="Unassembled WGS sequence"/>
</dbReference>
<keyword evidence="1" id="KW-0812">Transmembrane</keyword>
<keyword evidence="1" id="KW-1133">Transmembrane helix</keyword>
<dbReference type="AlphaFoldDB" id="A0A834G0W6"/>